<reference evidence="11" key="1">
    <citation type="journal article" date="2019" name="Int. J. Syst. Evol. Microbiol.">
        <title>The Global Catalogue of Microorganisms (GCM) 10K type strain sequencing project: providing services to taxonomists for standard genome sequencing and annotation.</title>
        <authorList>
            <consortium name="The Broad Institute Genomics Platform"/>
            <consortium name="The Broad Institute Genome Sequencing Center for Infectious Disease"/>
            <person name="Wu L."/>
            <person name="Ma J."/>
        </authorList>
    </citation>
    <scope>NUCLEOTIDE SEQUENCE [LARGE SCALE GENOMIC DNA]</scope>
    <source>
        <strain evidence="11">2902at01</strain>
    </source>
</reference>
<comment type="catalytic activity">
    <reaction evidence="7">
        <text>a quinone + NADH + H(+) = a quinol + NAD(+)</text>
        <dbReference type="Rhea" id="RHEA:46160"/>
        <dbReference type="ChEBI" id="CHEBI:15378"/>
        <dbReference type="ChEBI" id="CHEBI:24646"/>
        <dbReference type="ChEBI" id="CHEBI:57540"/>
        <dbReference type="ChEBI" id="CHEBI:57945"/>
        <dbReference type="ChEBI" id="CHEBI:132124"/>
        <dbReference type="EC" id="1.6.5.9"/>
    </reaction>
</comment>
<keyword evidence="8" id="KW-0472">Membrane</keyword>
<protein>
    <recommendedName>
        <fullName evidence="2">NADH:ubiquinone reductase (non-electrogenic)</fullName>
        <ecNumber evidence="2">1.6.5.9</ecNumber>
    </recommendedName>
</protein>
<evidence type="ECO:0000256" key="3">
    <source>
        <dbReference type="ARBA" id="ARBA00022630"/>
    </source>
</evidence>
<organism evidence="10 11">
    <name type="scientific">Micromonospora zhanjiangensis</name>
    <dbReference type="NCBI Taxonomy" id="1522057"/>
    <lineage>
        <taxon>Bacteria</taxon>
        <taxon>Bacillati</taxon>
        <taxon>Actinomycetota</taxon>
        <taxon>Actinomycetes</taxon>
        <taxon>Micromonosporales</taxon>
        <taxon>Micromonosporaceae</taxon>
        <taxon>Micromonospora</taxon>
    </lineage>
</organism>
<feature type="domain" description="FAD/NAD(P)-binding" evidence="9">
    <location>
        <begin position="10"/>
        <end position="333"/>
    </location>
</feature>
<dbReference type="InterPro" id="IPR023753">
    <property type="entry name" value="FAD/NAD-binding_dom"/>
</dbReference>
<dbReference type="EC" id="1.6.5.9" evidence="2"/>
<feature type="transmembrane region" description="Helical" evidence="8">
    <location>
        <begin position="378"/>
        <end position="396"/>
    </location>
</feature>
<dbReference type="InterPro" id="IPR036188">
    <property type="entry name" value="FAD/NAD-bd_sf"/>
</dbReference>
<evidence type="ECO:0000259" key="9">
    <source>
        <dbReference type="Pfam" id="PF07992"/>
    </source>
</evidence>
<evidence type="ECO:0000313" key="11">
    <source>
        <dbReference type="Proteomes" id="UP001595868"/>
    </source>
</evidence>
<keyword evidence="3" id="KW-0285">Flavoprotein</keyword>
<evidence type="ECO:0000256" key="1">
    <source>
        <dbReference type="ARBA" id="ARBA00005272"/>
    </source>
</evidence>
<gene>
    <name evidence="10" type="ORF">ACFOX0_22345</name>
</gene>
<dbReference type="GO" id="GO:0016491">
    <property type="term" value="F:oxidoreductase activity"/>
    <property type="evidence" value="ECO:0007669"/>
    <property type="project" value="UniProtKB-KW"/>
</dbReference>
<dbReference type="InterPro" id="IPR045024">
    <property type="entry name" value="NDH-2"/>
</dbReference>
<accession>A0ABV8KRY4</accession>
<evidence type="ECO:0000256" key="8">
    <source>
        <dbReference type="SAM" id="Phobius"/>
    </source>
</evidence>
<dbReference type="Gene3D" id="3.50.50.100">
    <property type="match status" value="1"/>
</dbReference>
<keyword evidence="8" id="KW-0812">Transmembrane</keyword>
<keyword evidence="8" id="KW-1133">Transmembrane helix</keyword>
<dbReference type="Proteomes" id="UP001595868">
    <property type="component" value="Unassembled WGS sequence"/>
</dbReference>
<comment type="similarity">
    <text evidence="1">Belongs to the NADH dehydrogenase family.</text>
</comment>
<evidence type="ECO:0000256" key="5">
    <source>
        <dbReference type="ARBA" id="ARBA00023002"/>
    </source>
</evidence>
<comment type="caution">
    <text evidence="10">The sequence shown here is derived from an EMBL/GenBank/DDBJ whole genome shotgun (WGS) entry which is preliminary data.</text>
</comment>
<keyword evidence="6" id="KW-0520">NAD</keyword>
<name>A0ABV8KRY4_9ACTN</name>
<keyword evidence="4" id="KW-0274">FAD</keyword>
<dbReference type="Pfam" id="PF07992">
    <property type="entry name" value="Pyr_redox_2"/>
    <property type="match status" value="1"/>
</dbReference>
<evidence type="ECO:0000313" key="10">
    <source>
        <dbReference type="EMBL" id="MFC4108662.1"/>
    </source>
</evidence>
<dbReference type="RefSeq" id="WP_377549244.1">
    <property type="nucleotide sequence ID" value="NZ_JBHSBN010000017.1"/>
</dbReference>
<dbReference type="PANTHER" id="PTHR43706:SF47">
    <property type="entry name" value="EXTERNAL NADH-UBIQUINONE OXIDOREDUCTASE 1, MITOCHONDRIAL-RELATED"/>
    <property type="match status" value="1"/>
</dbReference>
<sequence>MNTPAEGRHRVVVVGAGFGGLFATKALRNAPVDVTLINGTAHHLFQPLLYQVATGILSEGEIAPPIREILRRQDNVEVRLGTVTDVDVTARTVTATAPGISYTVGYDSLIVAAGASQSYFGNDQFAENAPGMKSIDDALELRGRIFGAFELAELETDPEMIDRWLTFVVVGAGPTGVEMAGQIAELAHRTLPKQYRRIDTRRVRVILLDALDAVLPSFGDHLSTRALRRLHQMGIEVELGNRVVGVDATGIEVDTPRGHQRIESMTKIWAAGVAAPPLAARLAEATGAQTDRAGRIQVNPDCTLPGHPEIFAVGDMMSLNRLPGVAQVAIQSGRHAADQIKRRLRGKETGQPFSYHDKGSMATISRFSAVASIGKVRFSGLIGWLLWLAVHLLYLVGFKNRLTTVLHWAVSFIGRGRSERVATFQQVFARRALLQVGPGVVRLGERTVPAPDTPEITEPR</sequence>
<evidence type="ECO:0000256" key="4">
    <source>
        <dbReference type="ARBA" id="ARBA00022827"/>
    </source>
</evidence>
<keyword evidence="11" id="KW-1185">Reference proteome</keyword>
<evidence type="ECO:0000256" key="6">
    <source>
        <dbReference type="ARBA" id="ARBA00023027"/>
    </source>
</evidence>
<keyword evidence="5 10" id="KW-0560">Oxidoreductase</keyword>
<dbReference type="PRINTS" id="PR00411">
    <property type="entry name" value="PNDRDTASEI"/>
</dbReference>
<proteinExistence type="inferred from homology"/>
<evidence type="ECO:0000256" key="2">
    <source>
        <dbReference type="ARBA" id="ARBA00012637"/>
    </source>
</evidence>
<dbReference type="EMBL" id="JBHSBN010000017">
    <property type="protein sequence ID" value="MFC4108662.1"/>
    <property type="molecule type" value="Genomic_DNA"/>
</dbReference>
<evidence type="ECO:0000256" key="7">
    <source>
        <dbReference type="ARBA" id="ARBA00047599"/>
    </source>
</evidence>
<dbReference type="SUPFAM" id="SSF51905">
    <property type="entry name" value="FAD/NAD(P)-binding domain"/>
    <property type="match status" value="2"/>
</dbReference>
<dbReference type="PRINTS" id="PR00368">
    <property type="entry name" value="FADPNR"/>
</dbReference>
<dbReference type="PANTHER" id="PTHR43706">
    <property type="entry name" value="NADH DEHYDROGENASE"/>
    <property type="match status" value="1"/>
</dbReference>